<keyword evidence="1" id="KW-0732">Signal</keyword>
<dbReference type="Proteomes" id="UP000224871">
    <property type="component" value="Unassembled WGS sequence"/>
</dbReference>
<sequence>MKAINVFSLVTLLCLVLAGCDNASIDTNNITSTNIYTNANTAINTNTKPKSPLYDNENGPSESQIHSAIKTHFNEWDKSDRKLNNQSGQLVFESVEKVGYCEPSQAEATKLRCPVKINVSQKGRFNSESTQHEVSQKMYIWQEDGNWVVDFRLRGQIRAAIIFGGVGFEVKHLEDVE</sequence>
<name>A0A1N6MSU6_9GAMM</name>
<dbReference type="PROSITE" id="PS51257">
    <property type="entry name" value="PROKAR_LIPOPROTEIN"/>
    <property type="match status" value="1"/>
</dbReference>
<dbReference type="EMBL" id="FTLG01000034">
    <property type="protein sequence ID" value="SIP71906.1"/>
    <property type="molecule type" value="Genomic_DNA"/>
</dbReference>
<keyword evidence="5" id="KW-1185">Reference proteome</keyword>
<reference evidence="4" key="1">
    <citation type="submission" date="2016-12" db="EMBL/GenBank/DDBJ databases">
        <authorList>
            <person name="Gaudriault S."/>
        </authorList>
    </citation>
    <scope>NUCLEOTIDE SEQUENCE [LARGE SCALE GENOMIC DNA]</scope>
    <source>
        <strain evidence="4">HGB1681 (deposited as PTA-6826 in the American Type Culture Collection)</strain>
    </source>
</reference>
<evidence type="ECO:0000313" key="5">
    <source>
        <dbReference type="Proteomes" id="UP000224871"/>
    </source>
</evidence>
<proteinExistence type="predicted"/>
<dbReference type="RefSeq" id="WP_086955201.1">
    <property type="nucleotide sequence ID" value="NZ_CAWNQC010000266.1"/>
</dbReference>
<evidence type="ECO:0000313" key="3">
    <source>
        <dbReference type="EMBL" id="SIP71906.1"/>
    </source>
</evidence>
<reference evidence="2 5" key="3">
    <citation type="journal article" date="2017" name="Nat. Microbiol.">
        <title>Natural product diversity associated with the nematode symbionts Photorhabdus and Xenorhabdus.</title>
        <authorList>
            <person name="Tobias N.J."/>
            <person name="Wolff H."/>
            <person name="Djahanschiri B."/>
            <person name="Grundmann F."/>
            <person name="Kronenwerth M."/>
            <person name="Shi Y.M."/>
            <person name="Simonyi S."/>
            <person name="Grun P."/>
            <person name="Shapiro-Ilan D."/>
            <person name="Pidot S.J."/>
            <person name="Stinear T.P."/>
            <person name="Ebersberger I."/>
            <person name="Bode H.B."/>
        </authorList>
    </citation>
    <scope>NUCLEOTIDE SEQUENCE [LARGE SCALE GENOMIC DNA]</scope>
    <source>
        <strain evidence="2 5">DSM 16336</strain>
    </source>
</reference>
<organism evidence="3 4">
    <name type="scientific">Xenorhabdus innexi</name>
    <dbReference type="NCBI Taxonomy" id="290109"/>
    <lineage>
        <taxon>Bacteria</taxon>
        <taxon>Pseudomonadati</taxon>
        <taxon>Pseudomonadota</taxon>
        <taxon>Gammaproteobacteria</taxon>
        <taxon>Enterobacterales</taxon>
        <taxon>Morganellaceae</taxon>
        <taxon>Xenorhabdus</taxon>
    </lineage>
</organism>
<dbReference type="EMBL" id="NIBU01000066">
    <property type="protein sequence ID" value="PHM30164.1"/>
    <property type="molecule type" value="Genomic_DNA"/>
</dbReference>
<dbReference type="Proteomes" id="UP000196435">
    <property type="component" value="Unassembled WGS sequence"/>
</dbReference>
<gene>
    <name evidence="2" type="ORF">Xinn_03490</name>
    <name evidence="3" type="ORF">XIS1_1290003</name>
</gene>
<dbReference type="OrthoDB" id="9929412at2"/>
<accession>A0A1N6MSU6</accession>
<evidence type="ECO:0008006" key="6">
    <source>
        <dbReference type="Google" id="ProtNLM"/>
    </source>
</evidence>
<protein>
    <recommendedName>
        <fullName evidence="6">Lipoprotein</fullName>
    </recommendedName>
</protein>
<reference evidence="3" key="2">
    <citation type="submission" date="2016-12" db="EMBL/GenBank/DDBJ databases">
        <authorList>
            <person name="Song W.-J."/>
            <person name="Kurnit D.M."/>
        </authorList>
    </citation>
    <scope>NUCLEOTIDE SEQUENCE [LARGE SCALE GENOMIC DNA]</scope>
    <source>
        <strain evidence="3">HGB1681</strain>
    </source>
</reference>
<feature type="chain" id="PRO_5013043029" description="Lipoprotein" evidence="1">
    <location>
        <begin position="24"/>
        <end position="177"/>
    </location>
</feature>
<dbReference type="AlphaFoldDB" id="A0A1N6MSU6"/>
<evidence type="ECO:0000313" key="4">
    <source>
        <dbReference type="Proteomes" id="UP000196435"/>
    </source>
</evidence>
<evidence type="ECO:0000256" key="1">
    <source>
        <dbReference type="SAM" id="SignalP"/>
    </source>
</evidence>
<feature type="signal peptide" evidence="1">
    <location>
        <begin position="1"/>
        <end position="23"/>
    </location>
</feature>
<evidence type="ECO:0000313" key="2">
    <source>
        <dbReference type="EMBL" id="PHM30164.1"/>
    </source>
</evidence>